<dbReference type="InterPro" id="IPR002048">
    <property type="entry name" value="EF_hand_dom"/>
</dbReference>
<evidence type="ECO:0000256" key="2">
    <source>
        <dbReference type="ARBA" id="ARBA00023774"/>
    </source>
</evidence>
<comment type="caution">
    <text evidence="5">The sequence shown here is derived from an EMBL/GenBank/DDBJ whole genome shotgun (WGS) entry which is preliminary data.</text>
</comment>
<dbReference type="Gene3D" id="1.10.238.10">
    <property type="entry name" value="EF-hand"/>
    <property type="match status" value="1"/>
</dbReference>
<keyword evidence="1 3" id="KW-0677">Repeat</keyword>
<dbReference type="EMBL" id="JAATIQ010000140">
    <property type="protein sequence ID" value="KAF4377971.1"/>
    <property type="molecule type" value="Genomic_DNA"/>
</dbReference>
<evidence type="ECO:0000313" key="5">
    <source>
        <dbReference type="EMBL" id="KAF4377971.1"/>
    </source>
</evidence>
<comment type="function">
    <text evidence="3">Acts as a calcium sensor. CBL proteins interact with CIPK serine-threonine protein kinases. Binding of a CBL protein to the regulatory NAF domain of a CIPK protein lead to the activation of the kinase in a calcium-dependent manner.</text>
</comment>
<reference evidence="5 6" key="1">
    <citation type="journal article" date="2020" name="bioRxiv">
        <title>Sequence and annotation of 42 cannabis genomes reveals extensive copy number variation in cannabinoid synthesis and pathogen resistance genes.</title>
        <authorList>
            <person name="Mckernan K.J."/>
            <person name="Helbert Y."/>
            <person name="Kane L.T."/>
            <person name="Ebling H."/>
            <person name="Zhang L."/>
            <person name="Liu B."/>
            <person name="Eaton Z."/>
            <person name="Mclaughlin S."/>
            <person name="Kingan S."/>
            <person name="Baybayan P."/>
            <person name="Concepcion G."/>
            <person name="Jordan M."/>
            <person name="Riva A."/>
            <person name="Barbazuk W."/>
            <person name="Harkins T."/>
        </authorList>
    </citation>
    <scope>NUCLEOTIDE SEQUENCE [LARGE SCALE GENOMIC DNA]</scope>
    <source>
        <strain evidence="6">cv. Jamaican Lion 4</strain>
        <tissue evidence="5">Leaf</tissue>
    </source>
</reference>
<dbReference type="Proteomes" id="UP000583929">
    <property type="component" value="Unassembled WGS sequence"/>
</dbReference>
<dbReference type="AlphaFoldDB" id="A0A7J6G4R2"/>
<comment type="subunit">
    <text evidence="3">Homodimer. Interacts with CIPK.</text>
</comment>
<gene>
    <name evidence="5" type="ORF">G4B88_004578</name>
</gene>
<organism evidence="5 6">
    <name type="scientific">Cannabis sativa</name>
    <name type="common">Hemp</name>
    <name type="synonym">Marijuana</name>
    <dbReference type="NCBI Taxonomy" id="3483"/>
    <lineage>
        <taxon>Eukaryota</taxon>
        <taxon>Viridiplantae</taxon>
        <taxon>Streptophyta</taxon>
        <taxon>Embryophyta</taxon>
        <taxon>Tracheophyta</taxon>
        <taxon>Spermatophyta</taxon>
        <taxon>Magnoliopsida</taxon>
        <taxon>eudicotyledons</taxon>
        <taxon>Gunneridae</taxon>
        <taxon>Pentapetalae</taxon>
        <taxon>rosids</taxon>
        <taxon>fabids</taxon>
        <taxon>Rosales</taxon>
        <taxon>Cannabaceae</taxon>
        <taxon>Cannabis</taxon>
    </lineage>
</organism>
<sequence length="126" mass="14519">MSFKIKNNKLCHKHHGSIDTQISKMMNFPFLNAHVVTMQRLEKIPKIRISSNNNVDGSACLQIGETTFEEADTKHDGRIDKEEWTSLAFLKNIMTLQYLMCFCVESSRDITTTFPSFVFHSQVEDT</sequence>
<evidence type="ECO:0000256" key="3">
    <source>
        <dbReference type="RuleBase" id="RU369080"/>
    </source>
</evidence>
<dbReference type="GO" id="GO:0019900">
    <property type="term" value="F:kinase binding"/>
    <property type="evidence" value="ECO:0007669"/>
    <property type="project" value="UniProtKB-UniRule"/>
</dbReference>
<dbReference type="PANTHER" id="PTHR23056:SF116">
    <property type="entry name" value="CALCINEURIN B-LIKE PROTEIN 3-RELATED"/>
    <property type="match status" value="1"/>
</dbReference>
<keyword evidence="3" id="KW-0479">Metal-binding</keyword>
<accession>A0A7J6G4R2</accession>
<dbReference type="PANTHER" id="PTHR23056">
    <property type="entry name" value="CALCINEURIN B"/>
    <property type="match status" value="1"/>
</dbReference>
<keyword evidence="3" id="KW-0106">Calcium</keyword>
<feature type="domain" description="EF-hand" evidence="4">
    <location>
        <begin position="59"/>
        <end position="94"/>
    </location>
</feature>
<dbReference type="GO" id="GO:0019722">
    <property type="term" value="P:calcium-mediated signaling"/>
    <property type="evidence" value="ECO:0007669"/>
    <property type="project" value="UniProtKB-UniRule"/>
</dbReference>
<protein>
    <recommendedName>
        <fullName evidence="3">Calcineurin B-like protein</fullName>
    </recommendedName>
</protein>
<dbReference type="InterPro" id="IPR045198">
    <property type="entry name" value="CNBL1-10"/>
</dbReference>
<proteinExistence type="inferred from homology"/>
<name>A0A7J6G4R2_CANSA</name>
<evidence type="ECO:0000313" key="6">
    <source>
        <dbReference type="Proteomes" id="UP000583929"/>
    </source>
</evidence>
<comment type="subcellular location">
    <subcellularLocation>
        <location evidence="3">Membrane</location>
    </subcellularLocation>
</comment>
<evidence type="ECO:0000256" key="1">
    <source>
        <dbReference type="ARBA" id="ARBA00022737"/>
    </source>
</evidence>
<keyword evidence="6" id="KW-1185">Reference proteome</keyword>
<dbReference type="GO" id="GO:0005509">
    <property type="term" value="F:calcium ion binding"/>
    <property type="evidence" value="ECO:0007669"/>
    <property type="project" value="UniProtKB-UniRule"/>
</dbReference>
<dbReference type="PROSITE" id="PS50222">
    <property type="entry name" value="EF_HAND_2"/>
    <property type="match status" value="1"/>
</dbReference>
<keyword evidence="3" id="KW-0472">Membrane</keyword>
<comment type="similarity">
    <text evidence="2 3">Belongs to the calcineurin regulatory subunit family.</text>
</comment>
<dbReference type="Pfam" id="PF13202">
    <property type="entry name" value="EF-hand_5"/>
    <property type="match status" value="1"/>
</dbReference>
<evidence type="ECO:0000259" key="4">
    <source>
        <dbReference type="PROSITE" id="PS50222"/>
    </source>
</evidence>
<dbReference type="GO" id="GO:0016020">
    <property type="term" value="C:membrane"/>
    <property type="evidence" value="ECO:0007669"/>
    <property type="project" value="UniProtKB-SubCell"/>
</dbReference>